<dbReference type="PANTHER" id="PTHR44675:SF1">
    <property type="entry name" value="P21-ACTIVATED PROTEIN KINASE-INTERACTING PROTEIN 1"/>
    <property type="match status" value="1"/>
</dbReference>
<reference evidence="2" key="1">
    <citation type="submission" date="2016-12" db="EMBL/GenBank/DDBJ databases">
        <title>An insight into the sialome and mialome of the sand fly, Nyssomyia neivai.</title>
        <authorList>
            <person name="Sebastian V."/>
            <person name="Goulart T.M."/>
            <person name="Oliveira W."/>
            <person name="Calvo E."/>
            <person name="Oliveira L.F."/>
            <person name="Pinto M.C."/>
            <person name="Rosselino A.M."/>
            <person name="Ribeiro J.M."/>
        </authorList>
    </citation>
    <scope>NUCLEOTIDE SEQUENCE</scope>
</reference>
<sequence length="442" mass="48498">MEMFDVIVGTYEEFILGFTFQGTRTTDKPSGKLAKIFASHSHAASIRCLAGIGEFVCSGGADDKIFVYSLKTRQEVAILTAQSATVNTLEFSPDATHLFVGCADGTMLAYACDTWEVAREWKDAHKGSAVMQIRIHPSGKLALTLGADLSLRTWNLVKGRQAYAKNLKSMHELGRIVECVEWSPDGKYFCLSGKSIVQIWSSEETAVKYTIECSARPTCVAWITGYILAIGMENGKILLHNISGGTKGENSIQAHEKRVKAISYVASNFLTSIGSAGDVIVWLVNEEHLGLRKVTSTNIGCRPTCVLNTSSSYTSDFPAAVKQEEQQLKVSQSMRNVEEVVIIDHPSSPKAKKSATSETPKITPKITPEKAEKKRKHDTTCPPIVSSAKKLKRRSHNPFSSVTVTDIEPEDLNLSVGAVQGKKMKKNKLKIRKNSLLNRTIN</sequence>
<dbReference type="PANTHER" id="PTHR44675">
    <property type="entry name" value="PAK1 INTERACTING PROTEIN 1"/>
    <property type="match status" value="1"/>
</dbReference>
<dbReference type="AlphaFoldDB" id="A0A1L8DMY7"/>
<dbReference type="Pfam" id="PF00400">
    <property type="entry name" value="WD40"/>
    <property type="match status" value="2"/>
</dbReference>
<protein>
    <submittedName>
        <fullName evidence="2">Putative p21-activated protein</fullName>
    </submittedName>
</protein>
<comment type="function">
    <text evidence="1">Negatively regulates the PAK1 kinase. PAK1 is a member of the PAK kinase family, which has been shown to play a positive role in the regulation of signaling pathways involving MAPK8 and RELA. PAK1 exists as an inactive homodimer, which is activated by binding of small GTPases such as CDC42 to an N-terminal regulatory domain. PAK1IP1 also binds to the N-terminus of PAK1, and inhibits the specific activation of PAK1 by CDC42. May be involved in ribosomal large subunit assembly.</text>
</comment>
<dbReference type="EMBL" id="GFDF01006268">
    <property type="protein sequence ID" value="JAV07816.1"/>
    <property type="molecule type" value="Transcribed_RNA"/>
</dbReference>
<dbReference type="InterPro" id="IPR015943">
    <property type="entry name" value="WD40/YVTN_repeat-like_dom_sf"/>
</dbReference>
<dbReference type="InterPro" id="IPR001680">
    <property type="entry name" value="WD40_rpt"/>
</dbReference>
<name>A0A1L8DMY7_9DIPT</name>
<evidence type="ECO:0000256" key="1">
    <source>
        <dbReference type="ARBA" id="ARBA00045213"/>
    </source>
</evidence>
<dbReference type="SMART" id="SM00320">
    <property type="entry name" value="WD40"/>
    <property type="match status" value="6"/>
</dbReference>
<evidence type="ECO:0000313" key="2">
    <source>
        <dbReference type="EMBL" id="JAV07816.1"/>
    </source>
</evidence>
<organism evidence="2">
    <name type="scientific">Nyssomyia neivai</name>
    <dbReference type="NCBI Taxonomy" id="330878"/>
    <lineage>
        <taxon>Eukaryota</taxon>
        <taxon>Metazoa</taxon>
        <taxon>Ecdysozoa</taxon>
        <taxon>Arthropoda</taxon>
        <taxon>Hexapoda</taxon>
        <taxon>Insecta</taxon>
        <taxon>Pterygota</taxon>
        <taxon>Neoptera</taxon>
        <taxon>Endopterygota</taxon>
        <taxon>Diptera</taxon>
        <taxon>Nematocera</taxon>
        <taxon>Psychodoidea</taxon>
        <taxon>Psychodidae</taxon>
        <taxon>Nyssomyia</taxon>
    </lineage>
</organism>
<proteinExistence type="predicted"/>
<dbReference type="SUPFAM" id="SSF50978">
    <property type="entry name" value="WD40 repeat-like"/>
    <property type="match status" value="1"/>
</dbReference>
<dbReference type="InterPro" id="IPR036322">
    <property type="entry name" value="WD40_repeat_dom_sf"/>
</dbReference>
<dbReference type="Gene3D" id="2.130.10.10">
    <property type="entry name" value="YVTN repeat-like/Quinoprotein amine dehydrogenase"/>
    <property type="match status" value="2"/>
</dbReference>
<accession>A0A1L8DMY7</accession>
<dbReference type="InterPro" id="IPR051959">
    <property type="entry name" value="PAK1-Kinase_Regulator"/>
</dbReference>